<dbReference type="PANTHER" id="PTHR12747:SF0">
    <property type="entry name" value="ELONGATOR COMPLEX PROTEIN 1"/>
    <property type="match status" value="1"/>
</dbReference>
<dbReference type="InterPro" id="IPR006849">
    <property type="entry name" value="Elp1"/>
</dbReference>
<dbReference type="Pfam" id="PF23797">
    <property type="entry name" value="Beta-prop_ELP1_2nd"/>
    <property type="match status" value="1"/>
</dbReference>
<evidence type="ECO:0000259" key="13">
    <source>
        <dbReference type="Pfam" id="PF23878"/>
    </source>
</evidence>
<evidence type="ECO:0000256" key="6">
    <source>
        <dbReference type="ARBA" id="ARBA00022694"/>
    </source>
</evidence>
<evidence type="ECO:0000259" key="15">
    <source>
        <dbReference type="Pfam" id="PF23936"/>
    </source>
</evidence>
<dbReference type="Proteomes" id="UP001558652">
    <property type="component" value="Unassembled WGS sequence"/>
</dbReference>
<reference evidence="16 17" key="1">
    <citation type="submission" date="2024-07" db="EMBL/GenBank/DDBJ databases">
        <title>Chromosome-level genome assembly of the water stick insect Ranatra chinensis (Heteroptera: Nepidae).</title>
        <authorList>
            <person name="Liu X."/>
        </authorList>
    </citation>
    <scope>NUCLEOTIDE SEQUENCE [LARGE SCALE GENOMIC DNA]</scope>
    <source>
        <strain evidence="16">Cailab_2021Rc</strain>
        <tissue evidence="16">Muscle</tissue>
    </source>
</reference>
<dbReference type="Pfam" id="PF00203">
    <property type="entry name" value="Ribosomal_S19"/>
    <property type="match status" value="1"/>
</dbReference>
<dbReference type="SUPFAM" id="SSF54570">
    <property type="entry name" value="Ribosomal protein S19"/>
    <property type="match status" value="2"/>
</dbReference>
<protein>
    <recommendedName>
        <fullName evidence="9">40S ribosomal protein S15</fullName>
    </recommendedName>
</protein>
<dbReference type="InterPro" id="IPR023575">
    <property type="entry name" value="Ribosomal_uS19_SF"/>
</dbReference>
<feature type="compositionally biased region" description="Low complexity" evidence="10">
    <location>
        <begin position="1057"/>
        <end position="1073"/>
    </location>
</feature>
<evidence type="ECO:0000256" key="5">
    <source>
        <dbReference type="ARBA" id="ARBA00022490"/>
    </source>
</evidence>
<evidence type="ECO:0000256" key="4">
    <source>
        <dbReference type="ARBA" id="ARBA00007345"/>
    </source>
</evidence>
<comment type="similarity">
    <text evidence="3">Belongs to the ELP1/IKA1 family.</text>
</comment>
<feature type="domain" description="ELP1 first N-terminal beta-propeller" evidence="11">
    <location>
        <begin position="145"/>
        <end position="428"/>
    </location>
</feature>
<dbReference type="EMBL" id="JBFDAA010000015">
    <property type="protein sequence ID" value="KAL1117517.1"/>
    <property type="molecule type" value="Genomic_DNA"/>
</dbReference>
<evidence type="ECO:0000313" key="16">
    <source>
        <dbReference type="EMBL" id="KAL1117517.1"/>
    </source>
</evidence>
<feature type="domain" description="ELP1 N-terminal second beta-propeller" evidence="12">
    <location>
        <begin position="495"/>
        <end position="656"/>
    </location>
</feature>
<sequence>MASKRRNMFHKNKTQETTEKVHLLPSCDKTLRNLADRTLCDNRYRYQYGWALLRILGESLKAREAFHISRIMPRRKIPTMKNIKPSLVLTQFYPELDNLEFVVLGNLDRGEVNFCDSDLTQKTGYLYALKEGLVYELSLTKEHYNLIFDLREYYGREDLPKVVDFSYNYITNSLVLAIEDGDLLVYYFDQDAKNFCCACNVELGLRALEWSPDQENLVLSVGDDNCLLVMSSSFCVLNEIFLEESSEGEQKLMSVGWGRKETQFHGSEGKKAATAPLPDLSALSVADSCGLTVTWRGDSALFAVGYMCTQSKARRIKIFSKEGALQCASEDLPGLEEPMAWRPSGNLIGLVQSLPSKYVIAFMEKNGLKHGEFIIPQNIKVDKLIWNADSSILGILASDKTSGEESLMLWTTGNYHWYLKQKIVLESTPVRIFWDDIRENRLHIVFRNGTFFSIEWTWWINNTSGHSPNDLAYVAVIDHEKIKIPWPREKNFPLPVSLSHWLWLSRRTFLLCTTIGNQHSAICVLDLTEKSLTVRNILKTDGVFISCHSFGKQVILQKSNGKLCSYDIENHLVLPHEIMLKEPCFKVNFNEHGIFSLSELGRLYLDGVHISSNVTSFLFHKPYLIATTTQHTLIVVNPNTGEEISLRKLERGSKLVVACGNSVVMQLPRGNLETIQPRALTVLTVGQLLDGKKYNDAMTLLRRQRIDLNLCVDHNCQQFIADVGVFVSQVDPQWITLLITELSPTVVTKDAYSSYYNQKIDDKQQKMDKSKVETVCSALYDEMMVADKDYFLLPILSCLVKTKKMKKAIELCTSDEALKHLLFLVDVDKLYAEALGAYNLEIALRIVGKSQKDPKEYLPFLNSLRLMEPNYMKYTIDKSLGRLESALYHIAQCQGNDKEQLCNQLVVENSLYREALEIFVNDSERLKEILELYGDHLHKCKHYEEAGIMYTRCKKYEEAIQAFLAIGEWKQCMVLANKLNYDEKGLKKLAVMICNKLYARQEYADAAYVYRVHLSDIERSVESYTKGKKWQEAIYTAESNGASELKDDIGDTQSETSSVLSMRSSSTSMSRMSKNSRKMQRKMWSLKEGNPREEQALVATLSQLIQSSEKLTGEVRSTCLTLLYFNEDNEAQFLQSEVKTLLQLIESSKPSIWLKDNEDTQDVLALQVLIIVKEQVEDTQKKKRALRKFTFRGVDLDQLLDMPAEQLSKLMHCRARRRFCRGLRRKPMALVKKLRKAKKEAPPNEKPEVVKTHLRNMIIVPEMVGSIVGVYNGKAFNQVEIKLLTPGGLNGVVVSMLDYHVMGLGFDSPRGQSWLKARSTSGPLGPEMIGHYLGEFSVTYKPVKHGRPGIGATHSSRFIPLK</sequence>
<evidence type="ECO:0000313" key="17">
    <source>
        <dbReference type="Proteomes" id="UP001558652"/>
    </source>
</evidence>
<evidence type="ECO:0000256" key="9">
    <source>
        <dbReference type="ARBA" id="ARBA00035469"/>
    </source>
</evidence>
<dbReference type="Gene3D" id="3.30.860.10">
    <property type="entry name" value="30s Ribosomal Protein S19, Chain A"/>
    <property type="match status" value="2"/>
</dbReference>
<evidence type="ECO:0000256" key="2">
    <source>
        <dbReference type="ARBA" id="ARBA00005043"/>
    </source>
</evidence>
<dbReference type="FunFam" id="3.30.860.10:FF:000002">
    <property type="entry name" value="40S ribosomal protein S15"/>
    <property type="match status" value="1"/>
</dbReference>
<dbReference type="InterPro" id="IPR002222">
    <property type="entry name" value="Ribosomal_uS19"/>
</dbReference>
<evidence type="ECO:0000259" key="11">
    <source>
        <dbReference type="Pfam" id="PF04762"/>
    </source>
</evidence>
<organism evidence="16 17">
    <name type="scientific">Ranatra chinensis</name>
    <dbReference type="NCBI Taxonomy" id="642074"/>
    <lineage>
        <taxon>Eukaryota</taxon>
        <taxon>Metazoa</taxon>
        <taxon>Ecdysozoa</taxon>
        <taxon>Arthropoda</taxon>
        <taxon>Hexapoda</taxon>
        <taxon>Insecta</taxon>
        <taxon>Pterygota</taxon>
        <taxon>Neoptera</taxon>
        <taxon>Paraneoptera</taxon>
        <taxon>Hemiptera</taxon>
        <taxon>Heteroptera</taxon>
        <taxon>Panheteroptera</taxon>
        <taxon>Nepomorpha</taxon>
        <taxon>Nepidae</taxon>
        <taxon>Ranatrinae</taxon>
        <taxon>Ranatra</taxon>
    </lineage>
</organism>
<dbReference type="InterPro" id="IPR056166">
    <property type="entry name" value="TPR_ELP1"/>
</dbReference>
<feature type="domain" description="ELP1 alpha-solenoid" evidence="14">
    <location>
        <begin position="678"/>
        <end position="864"/>
    </location>
</feature>
<dbReference type="InterPro" id="IPR036322">
    <property type="entry name" value="WD40_repeat_dom_sf"/>
</dbReference>
<dbReference type="Gene3D" id="1.25.40.470">
    <property type="match status" value="1"/>
</dbReference>
<comment type="similarity">
    <text evidence="4">Belongs to the universal ribosomal protein uS19 family.</text>
</comment>
<name>A0ABD0Y208_9HEMI</name>
<dbReference type="Pfam" id="PF23936">
    <property type="entry name" value="HB_ELP1"/>
    <property type="match status" value="1"/>
</dbReference>
<evidence type="ECO:0000256" key="1">
    <source>
        <dbReference type="ARBA" id="ARBA00004496"/>
    </source>
</evidence>
<feature type="domain" description="ELP1 three-helical bundle" evidence="15">
    <location>
        <begin position="1051"/>
        <end position="1152"/>
    </location>
</feature>
<evidence type="ECO:0000256" key="8">
    <source>
        <dbReference type="ARBA" id="ARBA00023274"/>
    </source>
</evidence>
<dbReference type="InterPro" id="IPR056165">
    <property type="entry name" value="Beta-prop_ELP1_2nd"/>
</dbReference>
<dbReference type="Pfam" id="PF23925">
    <property type="entry name" value="A-sol_ELP1"/>
    <property type="match status" value="1"/>
</dbReference>
<dbReference type="GO" id="GO:1990904">
    <property type="term" value="C:ribonucleoprotein complex"/>
    <property type="evidence" value="ECO:0007669"/>
    <property type="project" value="UniProtKB-KW"/>
</dbReference>
<feature type="region of interest" description="Disordered" evidence="10">
    <location>
        <begin position="1044"/>
        <end position="1074"/>
    </location>
</feature>
<keyword evidence="6" id="KW-0819">tRNA processing</keyword>
<evidence type="ECO:0000256" key="7">
    <source>
        <dbReference type="ARBA" id="ARBA00022980"/>
    </source>
</evidence>
<gene>
    <name evidence="16" type="ORF">AAG570_003836</name>
</gene>
<evidence type="ECO:0000259" key="14">
    <source>
        <dbReference type="Pfam" id="PF23925"/>
    </source>
</evidence>
<dbReference type="SUPFAM" id="SSF50978">
    <property type="entry name" value="WD40 repeat-like"/>
    <property type="match status" value="1"/>
</dbReference>
<evidence type="ECO:0000256" key="3">
    <source>
        <dbReference type="ARBA" id="ARBA00006086"/>
    </source>
</evidence>
<dbReference type="GO" id="GO:0005840">
    <property type="term" value="C:ribosome"/>
    <property type="evidence" value="ECO:0007669"/>
    <property type="project" value="UniProtKB-KW"/>
</dbReference>
<dbReference type="PANTHER" id="PTHR12747">
    <property type="entry name" value="ELONGATOR COMPLEX PROTEIN 1"/>
    <property type="match status" value="1"/>
</dbReference>
<keyword evidence="5" id="KW-0963">Cytoplasm</keyword>
<proteinExistence type="inferred from homology"/>
<dbReference type="GO" id="GO:0005737">
    <property type="term" value="C:cytoplasm"/>
    <property type="evidence" value="ECO:0007669"/>
    <property type="project" value="UniProtKB-SubCell"/>
</dbReference>
<comment type="pathway">
    <text evidence="2">tRNA modification; 5-methoxycarbonylmethyl-2-thiouridine-tRNA biosynthesis.</text>
</comment>
<dbReference type="InterPro" id="IPR056164">
    <property type="entry name" value="Beta-prop_ELP1_1st"/>
</dbReference>
<dbReference type="Pfam" id="PF04762">
    <property type="entry name" value="Beta-prop_ELP1_1st"/>
    <property type="match status" value="1"/>
</dbReference>
<feature type="domain" description="ELP1 TPR" evidence="13">
    <location>
        <begin position="871"/>
        <end position="1033"/>
    </location>
</feature>
<dbReference type="GO" id="GO:0008033">
    <property type="term" value="P:tRNA processing"/>
    <property type="evidence" value="ECO:0007669"/>
    <property type="project" value="UniProtKB-KW"/>
</dbReference>
<evidence type="ECO:0000256" key="10">
    <source>
        <dbReference type="SAM" id="MobiDB-lite"/>
    </source>
</evidence>
<keyword evidence="17" id="KW-1185">Reference proteome</keyword>
<comment type="caution">
    <text evidence="16">The sequence shown here is derived from an EMBL/GenBank/DDBJ whole genome shotgun (WGS) entry which is preliminary data.</text>
</comment>
<dbReference type="HAMAP" id="MF_00531">
    <property type="entry name" value="Ribosomal_uS19"/>
    <property type="match status" value="1"/>
</dbReference>
<evidence type="ECO:0000259" key="12">
    <source>
        <dbReference type="Pfam" id="PF23797"/>
    </source>
</evidence>
<dbReference type="InterPro" id="IPR056167">
    <property type="entry name" value="A-sol_ELP1"/>
</dbReference>
<keyword evidence="8" id="KW-0687">Ribonucleoprotein</keyword>
<keyword evidence="7" id="KW-0689">Ribosomal protein</keyword>
<dbReference type="InterPro" id="IPR056169">
    <property type="entry name" value="HB_ELP1"/>
</dbReference>
<accession>A0ABD0Y208</accession>
<dbReference type="Pfam" id="PF23878">
    <property type="entry name" value="TPR_ELP1"/>
    <property type="match status" value="1"/>
</dbReference>
<comment type="subcellular location">
    <subcellularLocation>
        <location evidence="1">Cytoplasm</location>
    </subcellularLocation>
</comment>